<sequence>MWVTLDFEASGLSLISYPIEVGYVLPSGDSNSFLIDPSTASGHWYHWDNEAETRIHGISRERLFSEGISVLDVCQHLNQTLAPFEHVLCDSQWDLFWMGRLYKACYMRPSFTLMEVNQWLKKHSDLDRRDFSREMEALGPTPHRAEEDARQIRRALDSLLK</sequence>
<dbReference type="InterPro" id="IPR012337">
    <property type="entry name" value="RNaseH-like_sf"/>
</dbReference>
<dbReference type="EMBL" id="CP114588">
    <property type="protein sequence ID" value="WBA09664.1"/>
    <property type="molecule type" value="Genomic_DNA"/>
</dbReference>
<protein>
    <recommendedName>
        <fullName evidence="3">Exonuclease domain-containing protein</fullName>
    </recommendedName>
</protein>
<dbReference type="Gene3D" id="3.30.420.10">
    <property type="entry name" value="Ribonuclease H-like superfamily/Ribonuclease H"/>
    <property type="match status" value="1"/>
</dbReference>
<dbReference type="RefSeq" id="WP_269579786.1">
    <property type="nucleotide sequence ID" value="NZ_CP114588.1"/>
</dbReference>
<evidence type="ECO:0000313" key="2">
    <source>
        <dbReference type="Proteomes" id="UP001164748"/>
    </source>
</evidence>
<evidence type="ECO:0000313" key="1">
    <source>
        <dbReference type="EMBL" id="WBA09664.1"/>
    </source>
</evidence>
<dbReference type="SUPFAM" id="SSF53098">
    <property type="entry name" value="Ribonuclease H-like"/>
    <property type="match status" value="1"/>
</dbReference>
<organism evidence="1 2">
    <name type="scientific">Salinivibrio kushneri</name>
    <dbReference type="NCBI Taxonomy" id="1908198"/>
    <lineage>
        <taxon>Bacteria</taxon>
        <taxon>Pseudomonadati</taxon>
        <taxon>Pseudomonadota</taxon>
        <taxon>Gammaproteobacteria</taxon>
        <taxon>Vibrionales</taxon>
        <taxon>Vibrionaceae</taxon>
        <taxon>Salinivibrio</taxon>
    </lineage>
</organism>
<dbReference type="Proteomes" id="UP001164748">
    <property type="component" value="Chromosome"/>
</dbReference>
<dbReference type="GO" id="GO:0003676">
    <property type="term" value="F:nucleic acid binding"/>
    <property type="evidence" value="ECO:0007669"/>
    <property type="project" value="InterPro"/>
</dbReference>
<accession>A0AA47LSC0</accession>
<evidence type="ECO:0008006" key="3">
    <source>
        <dbReference type="Google" id="ProtNLM"/>
    </source>
</evidence>
<dbReference type="AlphaFoldDB" id="A0AA47LSC0"/>
<proteinExistence type="predicted"/>
<gene>
    <name evidence="1" type="ORF">N8M53_05580</name>
</gene>
<name>A0AA47LSC0_9GAMM</name>
<reference evidence="1" key="1">
    <citation type="submission" date="2022-09" db="EMBL/GenBank/DDBJ databases">
        <authorList>
            <person name="Li Z.-J."/>
        </authorList>
    </citation>
    <scope>NUCLEOTIDE SEQUENCE</scope>
    <source>
        <strain evidence="1">TGB11</strain>
    </source>
</reference>
<dbReference type="InterPro" id="IPR036397">
    <property type="entry name" value="RNaseH_sf"/>
</dbReference>